<keyword evidence="4" id="KW-1185">Reference proteome</keyword>
<dbReference type="Pfam" id="PF12079">
    <property type="entry name" value="DUF3558"/>
    <property type="match status" value="1"/>
</dbReference>
<feature type="compositionally biased region" description="Low complexity" evidence="1">
    <location>
        <begin position="21"/>
        <end position="40"/>
    </location>
</feature>
<protein>
    <submittedName>
        <fullName evidence="3">Uncharacterized protein DUF3558</fullName>
    </submittedName>
</protein>
<evidence type="ECO:0000256" key="2">
    <source>
        <dbReference type="SAM" id="SignalP"/>
    </source>
</evidence>
<organism evidence="3 4">
    <name type="scientific">Amycolatopsis sulphurea</name>
    <dbReference type="NCBI Taxonomy" id="76022"/>
    <lineage>
        <taxon>Bacteria</taxon>
        <taxon>Bacillati</taxon>
        <taxon>Actinomycetota</taxon>
        <taxon>Actinomycetes</taxon>
        <taxon>Pseudonocardiales</taxon>
        <taxon>Pseudonocardiaceae</taxon>
        <taxon>Amycolatopsis</taxon>
    </lineage>
</organism>
<sequence length="202" mass="20834">MNLRATAAVLSLALLAAACSSPTDGTATPPTSATAPSGRAVPYGGAPKVKNPLPDNVLSSDPCQALTPQQITEQLGSALTGKPDSDPVPSCSWINAETTASIGVSYYPARNDGLSNAYTNVKPQMKRWDALPPIQGFPAVAYATQPGSTPNTCNVLVGVTDRLSFLVDVAPRTSKMGKVDPCPLAADVANDVLTTLKQQAGR</sequence>
<dbReference type="InterPro" id="IPR024520">
    <property type="entry name" value="DUF3558"/>
</dbReference>
<name>A0A2A9FFQ9_9PSEU</name>
<dbReference type="EMBL" id="PDJK01000002">
    <property type="protein sequence ID" value="PFG49402.1"/>
    <property type="molecule type" value="Genomic_DNA"/>
</dbReference>
<feature type="region of interest" description="Disordered" evidence="1">
    <location>
        <begin position="21"/>
        <end position="50"/>
    </location>
</feature>
<feature type="chain" id="PRO_5012428014" evidence="2">
    <location>
        <begin position="28"/>
        <end position="202"/>
    </location>
</feature>
<comment type="caution">
    <text evidence="3">The sequence shown here is derived from an EMBL/GenBank/DDBJ whole genome shotgun (WGS) entry which is preliminary data.</text>
</comment>
<evidence type="ECO:0000313" key="4">
    <source>
        <dbReference type="Proteomes" id="UP000243542"/>
    </source>
</evidence>
<dbReference type="Proteomes" id="UP000243542">
    <property type="component" value="Unassembled WGS sequence"/>
</dbReference>
<accession>A0A2A9FFQ9</accession>
<keyword evidence="2" id="KW-0732">Signal</keyword>
<proteinExistence type="predicted"/>
<gene>
    <name evidence="3" type="ORF">ATK36_4556</name>
</gene>
<reference evidence="3 4" key="1">
    <citation type="submission" date="2017-10" db="EMBL/GenBank/DDBJ databases">
        <title>Sequencing the genomes of 1000 actinobacteria strains.</title>
        <authorList>
            <person name="Klenk H.-P."/>
        </authorList>
    </citation>
    <scope>NUCLEOTIDE SEQUENCE [LARGE SCALE GENOMIC DNA]</scope>
    <source>
        <strain evidence="3 4">DSM 46092</strain>
    </source>
</reference>
<dbReference type="PROSITE" id="PS51257">
    <property type="entry name" value="PROKAR_LIPOPROTEIN"/>
    <property type="match status" value="1"/>
</dbReference>
<dbReference type="AlphaFoldDB" id="A0A2A9FFQ9"/>
<dbReference type="RefSeq" id="WP_245915007.1">
    <property type="nucleotide sequence ID" value="NZ_JBIAKZ010000018.1"/>
</dbReference>
<evidence type="ECO:0000256" key="1">
    <source>
        <dbReference type="SAM" id="MobiDB-lite"/>
    </source>
</evidence>
<evidence type="ECO:0000313" key="3">
    <source>
        <dbReference type="EMBL" id="PFG49402.1"/>
    </source>
</evidence>
<feature type="signal peptide" evidence="2">
    <location>
        <begin position="1"/>
        <end position="27"/>
    </location>
</feature>